<keyword evidence="1" id="KW-0472">Membrane</keyword>
<accession>A0A0B0N0K0</accession>
<name>A0A0B0N0K0_GOSAR</name>
<evidence type="ECO:0000256" key="1">
    <source>
        <dbReference type="SAM" id="Phobius"/>
    </source>
</evidence>
<dbReference type="Proteomes" id="UP000032142">
    <property type="component" value="Unassembled WGS sequence"/>
</dbReference>
<organism evidence="2 3">
    <name type="scientific">Gossypium arboreum</name>
    <name type="common">Tree cotton</name>
    <name type="synonym">Gossypium nanking</name>
    <dbReference type="NCBI Taxonomy" id="29729"/>
    <lineage>
        <taxon>Eukaryota</taxon>
        <taxon>Viridiplantae</taxon>
        <taxon>Streptophyta</taxon>
        <taxon>Embryophyta</taxon>
        <taxon>Tracheophyta</taxon>
        <taxon>Spermatophyta</taxon>
        <taxon>Magnoliopsida</taxon>
        <taxon>eudicotyledons</taxon>
        <taxon>Gunneridae</taxon>
        <taxon>Pentapetalae</taxon>
        <taxon>rosids</taxon>
        <taxon>malvids</taxon>
        <taxon>Malvales</taxon>
        <taxon>Malvaceae</taxon>
        <taxon>Malvoideae</taxon>
        <taxon>Gossypium</taxon>
    </lineage>
</organism>
<feature type="transmembrane region" description="Helical" evidence="1">
    <location>
        <begin position="47"/>
        <end position="70"/>
    </location>
</feature>
<keyword evidence="1" id="KW-1133">Transmembrane helix</keyword>
<dbReference type="AlphaFoldDB" id="A0A0B0N0K0"/>
<evidence type="ECO:0000313" key="2">
    <source>
        <dbReference type="EMBL" id="KHG05274.1"/>
    </source>
</evidence>
<keyword evidence="1" id="KW-0812">Transmembrane</keyword>
<dbReference type="EMBL" id="JRRC01426944">
    <property type="protein sequence ID" value="KHG05274.1"/>
    <property type="molecule type" value="Genomic_DNA"/>
</dbReference>
<protein>
    <submittedName>
        <fullName evidence="2">Uncharacterized protein</fullName>
    </submittedName>
</protein>
<comment type="caution">
    <text evidence="2">The sequence shown here is derived from an EMBL/GenBank/DDBJ whole genome shotgun (WGS) entry which is preliminary data.</text>
</comment>
<keyword evidence="3" id="KW-1185">Reference proteome</keyword>
<reference evidence="3" key="1">
    <citation type="submission" date="2014-09" db="EMBL/GenBank/DDBJ databases">
        <authorList>
            <person name="Mudge J."/>
            <person name="Ramaraj T."/>
            <person name="Lindquist I.E."/>
            <person name="Bharti A.K."/>
            <person name="Sundararajan A."/>
            <person name="Cameron C.T."/>
            <person name="Woodward J.E."/>
            <person name="May G.D."/>
            <person name="Brubaker C."/>
            <person name="Broadhvest J."/>
            <person name="Wilkins T.A."/>
        </authorList>
    </citation>
    <scope>NUCLEOTIDE SEQUENCE</scope>
    <source>
        <strain evidence="3">cv. AKA8401</strain>
    </source>
</reference>
<proteinExistence type="predicted"/>
<feature type="transmembrane region" description="Helical" evidence="1">
    <location>
        <begin position="76"/>
        <end position="100"/>
    </location>
</feature>
<sequence length="109" mass="12670">MKTKDYDIYGIFKEIDKIKLEIGDVDFVHVQREANGMMYGLAKAGSLFLFVQGLVVILLVLRLLPLFHLFCFASSLLAFCSMPLFLRGAFCFQVVWPFFFNKFDNREKK</sequence>
<gene>
    <name evidence="2" type="ORF">F383_31598</name>
</gene>
<evidence type="ECO:0000313" key="3">
    <source>
        <dbReference type="Proteomes" id="UP000032142"/>
    </source>
</evidence>